<organism evidence="3 4">
    <name type="scientific">Stentor coeruleus</name>
    <dbReference type="NCBI Taxonomy" id="5963"/>
    <lineage>
        <taxon>Eukaryota</taxon>
        <taxon>Sar</taxon>
        <taxon>Alveolata</taxon>
        <taxon>Ciliophora</taxon>
        <taxon>Postciliodesmatophora</taxon>
        <taxon>Heterotrichea</taxon>
        <taxon>Heterotrichida</taxon>
        <taxon>Stentoridae</taxon>
        <taxon>Stentor</taxon>
    </lineage>
</organism>
<evidence type="ECO:0000256" key="2">
    <source>
        <dbReference type="ARBA" id="ARBA00022801"/>
    </source>
</evidence>
<gene>
    <name evidence="3" type="ORF">SteCoe_4372</name>
</gene>
<dbReference type="GO" id="GO:0016791">
    <property type="term" value="F:phosphatase activity"/>
    <property type="evidence" value="ECO:0007669"/>
    <property type="project" value="TreeGrafter"/>
</dbReference>
<comment type="similarity">
    <text evidence="1">Belongs to the histidine acid phosphatase family.</text>
</comment>
<dbReference type="OrthoDB" id="299201at2759"/>
<dbReference type="Pfam" id="PF00328">
    <property type="entry name" value="His_Phos_2"/>
    <property type="match status" value="1"/>
</dbReference>
<protein>
    <submittedName>
        <fullName evidence="3">Uncharacterized protein</fullName>
    </submittedName>
</protein>
<dbReference type="InterPro" id="IPR050645">
    <property type="entry name" value="Histidine_acid_phosphatase"/>
</dbReference>
<dbReference type="Gene3D" id="3.40.50.1240">
    <property type="entry name" value="Phosphoglycerate mutase-like"/>
    <property type="match status" value="1"/>
</dbReference>
<proteinExistence type="inferred from homology"/>
<dbReference type="AlphaFoldDB" id="A0A1R2CUZ1"/>
<dbReference type="PANTHER" id="PTHR11567">
    <property type="entry name" value="ACID PHOSPHATASE-RELATED"/>
    <property type="match status" value="1"/>
</dbReference>
<evidence type="ECO:0000313" key="3">
    <source>
        <dbReference type="EMBL" id="OMJ92828.1"/>
    </source>
</evidence>
<evidence type="ECO:0000313" key="4">
    <source>
        <dbReference type="Proteomes" id="UP000187209"/>
    </source>
</evidence>
<comment type="caution">
    <text evidence="3">The sequence shown here is derived from an EMBL/GenBank/DDBJ whole genome shotgun (WGS) entry which is preliminary data.</text>
</comment>
<dbReference type="SUPFAM" id="SSF53254">
    <property type="entry name" value="Phosphoglycerate mutase-like"/>
    <property type="match status" value="1"/>
</dbReference>
<sequence length="387" mass="45113">MIVFLASSDLVGLVQIARHGARSPLKKYSWDKSPWEVNLGELTREGSFQHYIIGKEFRERYIIKHHLINSTLFLPEVYIRSTDYHRTIMSAQAQMMGFFPEGPELLSQSMNSKALPPFDISILNDTISELKLKALPYKFQPIPIDVYDKSNDNLLLGYSTSCQIMEEFVKDSQENEEYKEWVLNFKNDIKGNLEKALGMENIDFDEASFIGDTLECMKFHDFDIPAGIDNGLYEKMIELKDFSNRYLFNIEPALKLATSAFYMQLLETFDDIIYARSATKYKVYITHDRTLIGLLLALDLWNIKNPPFATTLLFELHKENSEYKVKTIYNDEVIILDKISKSELCSYKDFKNYLDSWIDKNFEESCSIKDPQQYFNKDKGILFDRQS</sequence>
<dbReference type="InterPro" id="IPR000560">
    <property type="entry name" value="His_Pase_clade-2"/>
</dbReference>
<dbReference type="Proteomes" id="UP000187209">
    <property type="component" value="Unassembled WGS sequence"/>
</dbReference>
<keyword evidence="2" id="KW-0378">Hydrolase</keyword>
<evidence type="ECO:0000256" key="1">
    <source>
        <dbReference type="ARBA" id="ARBA00005375"/>
    </source>
</evidence>
<dbReference type="InterPro" id="IPR029033">
    <property type="entry name" value="His_PPase_superfam"/>
</dbReference>
<dbReference type="EMBL" id="MPUH01000054">
    <property type="protein sequence ID" value="OMJ92828.1"/>
    <property type="molecule type" value="Genomic_DNA"/>
</dbReference>
<reference evidence="3 4" key="1">
    <citation type="submission" date="2016-11" db="EMBL/GenBank/DDBJ databases">
        <title>The macronuclear genome of Stentor coeruleus: a giant cell with tiny introns.</title>
        <authorList>
            <person name="Slabodnick M."/>
            <person name="Ruby J.G."/>
            <person name="Reiff S.B."/>
            <person name="Swart E.C."/>
            <person name="Gosai S."/>
            <person name="Prabakaran S."/>
            <person name="Witkowska E."/>
            <person name="Larue G.E."/>
            <person name="Fisher S."/>
            <person name="Freeman R.M."/>
            <person name="Gunawardena J."/>
            <person name="Chu W."/>
            <person name="Stover N.A."/>
            <person name="Gregory B.D."/>
            <person name="Nowacki M."/>
            <person name="Derisi J."/>
            <person name="Roy S.W."/>
            <person name="Marshall W.F."/>
            <person name="Sood P."/>
        </authorList>
    </citation>
    <scope>NUCLEOTIDE SEQUENCE [LARGE SCALE GENOMIC DNA]</scope>
    <source>
        <strain evidence="3">WM001</strain>
    </source>
</reference>
<accession>A0A1R2CUZ1</accession>
<keyword evidence="4" id="KW-1185">Reference proteome</keyword>
<name>A0A1R2CUZ1_9CILI</name>
<dbReference type="CDD" id="cd07061">
    <property type="entry name" value="HP_HAP_like"/>
    <property type="match status" value="1"/>
</dbReference>
<dbReference type="PANTHER" id="PTHR11567:SF110">
    <property type="entry name" value="2-PHOSPHOXYLOSE PHOSPHATASE 1"/>
    <property type="match status" value="1"/>
</dbReference>